<dbReference type="SUPFAM" id="SSF158221">
    <property type="entry name" value="YnzC-like"/>
    <property type="match status" value="1"/>
</dbReference>
<gene>
    <name evidence="3" type="ORF">HMPREF9443_00084</name>
</gene>
<organism evidence="3 4">
    <name type="scientific">Phascolarctobacterium succinatutens YIT 12067</name>
    <dbReference type="NCBI Taxonomy" id="626939"/>
    <lineage>
        <taxon>Bacteria</taxon>
        <taxon>Bacillati</taxon>
        <taxon>Bacillota</taxon>
        <taxon>Negativicutes</taxon>
        <taxon>Acidaminococcales</taxon>
        <taxon>Acidaminococcaceae</taxon>
        <taxon>Phascolarctobacterium</taxon>
    </lineage>
</organism>
<comment type="caution">
    <text evidence="3">The sequence shown here is derived from an EMBL/GenBank/DDBJ whole genome shotgun (WGS) entry which is preliminary data.</text>
</comment>
<comment type="subcellular location">
    <subcellularLocation>
        <location evidence="2">Cytoplasm</location>
    </subcellularLocation>
</comment>
<evidence type="ECO:0000256" key="2">
    <source>
        <dbReference type="HAMAP-Rule" id="MF_01103"/>
    </source>
</evidence>
<dbReference type="PANTHER" id="PTHR37300:SF1">
    <property type="entry name" value="UPF0291 PROTEIN YNZC"/>
    <property type="match status" value="1"/>
</dbReference>
<dbReference type="AlphaFoldDB" id="E8LB76"/>
<dbReference type="OrthoDB" id="390105at2"/>
<dbReference type="PANTHER" id="PTHR37300">
    <property type="entry name" value="UPF0291 PROTEIN CBO2609/CLC_2481"/>
    <property type="match status" value="1"/>
</dbReference>
<dbReference type="GO" id="GO:0005737">
    <property type="term" value="C:cytoplasm"/>
    <property type="evidence" value="ECO:0007669"/>
    <property type="project" value="UniProtKB-SubCell"/>
</dbReference>
<comment type="similarity">
    <text evidence="2">Belongs to the UPF0291 family.</text>
</comment>
<protein>
    <recommendedName>
        <fullName evidence="2">UPF0291 protein HMPREF9443_00084</fullName>
    </recommendedName>
</protein>
<dbReference type="HAMAP" id="MF_01103">
    <property type="entry name" value="UPF0291"/>
    <property type="match status" value="1"/>
</dbReference>
<sequence>MEINAMINRINALAKKKKTSGLTPEELAEQKELYKEYLANIRSQLKAQLDNIEVVDEQPDKKQLH</sequence>
<evidence type="ECO:0000256" key="1">
    <source>
        <dbReference type="ARBA" id="ARBA00022490"/>
    </source>
</evidence>
<dbReference type="RefSeq" id="WP_009144483.1">
    <property type="nucleotide sequence ID" value="NZ_GL830847.1"/>
</dbReference>
<dbReference type="EMBL" id="AEVN01000005">
    <property type="protein sequence ID" value="EFY05877.1"/>
    <property type="molecule type" value="Genomic_DNA"/>
</dbReference>
<dbReference type="eggNOG" id="COG4224">
    <property type="taxonomic scope" value="Bacteria"/>
</dbReference>
<dbReference type="HOGENOM" id="CLU_173137_3_2_9"/>
<dbReference type="Proteomes" id="UP000004923">
    <property type="component" value="Unassembled WGS sequence"/>
</dbReference>
<dbReference type="Gene3D" id="1.10.287.540">
    <property type="entry name" value="Helix hairpin bin"/>
    <property type="match status" value="1"/>
</dbReference>
<dbReference type="InterPro" id="IPR009242">
    <property type="entry name" value="DUF896"/>
</dbReference>
<evidence type="ECO:0000313" key="3">
    <source>
        <dbReference type="EMBL" id="EFY05877.1"/>
    </source>
</evidence>
<dbReference type="Pfam" id="PF05979">
    <property type="entry name" value="DUF896"/>
    <property type="match status" value="1"/>
</dbReference>
<keyword evidence="4" id="KW-1185">Reference proteome</keyword>
<accession>E8LB76</accession>
<name>E8LB76_9FIRM</name>
<reference evidence="3 4" key="1">
    <citation type="submission" date="2011-01" db="EMBL/GenBank/DDBJ databases">
        <authorList>
            <person name="Weinstock G."/>
            <person name="Sodergren E."/>
            <person name="Clifton S."/>
            <person name="Fulton L."/>
            <person name="Fulton B."/>
            <person name="Courtney L."/>
            <person name="Fronick C."/>
            <person name="Harrison M."/>
            <person name="Strong C."/>
            <person name="Farmer C."/>
            <person name="Delahaunty K."/>
            <person name="Markovic C."/>
            <person name="Hall O."/>
            <person name="Minx P."/>
            <person name="Tomlinson C."/>
            <person name="Mitreva M."/>
            <person name="Hou S."/>
            <person name="Chen J."/>
            <person name="Wollam A."/>
            <person name="Pepin K.H."/>
            <person name="Johnson M."/>
            <person name="Bhonagiri V."/>
            <person name="Zhang X."/>
            <person name="Suruliraj S."/>
            <person name="Warren W."/>
            <person name="Chinwalla A."/>
            <person name="Mardis E.R."/>
            <person name="Wilson R.K."/>
        </authorList>
    </citation>
    <scope>NUCLEOTIDE SEQUENCE [LARGE SCALE GENOMIC DNA]</scope>
    <source>
        <strain evidence="3 4">YIT 12067</strain>
    </source>
</reference>
<proteinExistence type="inferred from homology"/>
<evidence type="ECO:0000313" key="4">
    <source>
        <dbReference type="Proteomes" id="UP000004923"/>
    </source>
</evidence>
<keyword evidence="1 2" id="KW-0963">Cytoplasm</keyword>